<dbReference type="AlphaFoldDB" id="A0AAD9AUD7"/>
<accession>A0AAD9AUD7</accession>
<name>A0AAD9AUD7_9PEZI</name>
<comment type="caution">
    <text evidence="1">The sequence shown here is derived from an EMBL/GenBank/DDBJ whole genome shotgun (WGS) entry which is preliminary data.</text>
</comment>
<dbReference type="Proteomes" id="UP001243330">
    <property type="component" value="Unassembled WGS sequence"/>
</dbReference>
<dbReference type="EMBL" id="JAQOWY010000055">
    <property type="protein sequence ID" value="KAK1853432.1"/>
    <property type="molecule type" value="Genomic_DNA"/>
</dbReference>
<reference evidence="1" key="1">
    <citation type="submission" date="2023-01" db="EMBL/GenBank/DDBJ databases">
        <title>Colletotrichum chrysophilum M932 genome sequence.</title>
        <authorList>
            <person name="Baroncelli R."/>
        </authorList>
    </citation>
    <scope>NUCLEOTIDE SEQUENCE</scope>
    <source>
        <strain evidence="1">M932</strain>
    </source>
</reference>
<protein>
    <submittedName>
        <fullName evidence="1">Uncharacterized protein</fullName>
    </submittedName>
</protein>
<evidence type="ECO:0000313" key="1">
    <source>
        <dbReference type="EMBL" id="KAK1853432.1"/>
    </source>
</evidence>
<gene>
    <name evidence="1" type="ORF">CCHR01_03958</name>
</gene>
<sequence>MWLQDFQSCPSLIYEGQQLPAIQSLLALFDHEFRYLCKVLENCQELPQDSVFELIVKRLRWAGEADNINQTSVRIGRLTSSMTAALSVTGRRNELVMRQEQSTRYDESQIRAQKIEYALEKMQGTLDKIADAQEKSYIERKPMSTLPAPQTQHPLESSLPKLLAFGELPPEASENVLDKILPLSRRSSLSNSLETITLLEHASKEVQSLDAVYQDVTMPLMLMKSGLNVAVDVAIAFGGLILPAANASFVSNIVDQILHQSHASSSFHLAAKTKQKLRGNALSEIAHKSENRNYLETWMGTFTIDSSSGRVHDGPSQAGMQAA</sequence>
<proteinExistence type="predicted"/>
<organism evidence="1 2">
    <name type="scientific">Colletotrichum chrysophilum</name>
    <dbReference type="NCBI Taxonomy" id="1836956"/>
    <lineage>
        <taxon>Eukaryota</taxon>
        <taxon>Fungi</taxon>
        <taxon>Dikarya</taxon>
        <taxon>Ascomycota</taxon>
        <taxon>Pezizomycotina</taxon>
        <taxon>Sordariomycetes</taxon>
        <taxon>Hypocreomycetidae</taxon>
        <taxon>Glomerellales</taxon>
        <taxon>Glomerellaceae</taxon>
        <taxon>Colletotrichum</taxon>
        <taxon>Colletotrichum gloeosporioides species complex</taxon>
    </lineage>
</organism>
<evidence type="ECO:0000313" key="2">
    <source>
        <dbReference type="Proteomes" id="UP001243330"/>
    </source>
</evidence>
<keyword evidence="2" id="KW-1185">Reference proteome</keyword>